<keyword evidence="3" id="KW-1185">Reference proteome</keyword>
<dbReference type="AlphaFoldDB" id="A0AAV5R9E3"/>
<evidence type="ECO:0000313" key="3">
    <source>
        <dbReference type="Proteomes" id="UP001378960"/>
    </source>
</evidence>
<comment type="caution">
    <text evidence="2">The sequence shown here is derived from an EMBL/GenBank/DDBJ whole genome shotgun (WGS) entry which is preliminary data.</text>
</comment>
<organism evidence="2 3">
    <name type="scientific">Pichia kluyveri</name>
    <name type="common">Yeast</name>
    <dbReference type="NCBI Taxonomy" id="36015"/>
    <lineage>
        <taxon>Eukaryota</taxon>
        <taxon>Fungi</taxon>
        <taxon>Dikarya</taxon>
        <taxon>Ascomycota</taxon>
        <taxon>Saccharomycotina</taxon>
        <taxon>Pichiomycetes</taxon>
        <taxon>Pichiales</taxon>
        <taxon>Pichiaceae</taxon>
        <taxon>Pichia</taxon>
    </lineage>
</organism>
<name>A0AAV5R9E3_PICKL</name>
<evidence type="ECO:0000313" key="2">
    <source>
        <dbReference type="EMBL" id="GMM47955.1"/>
    </source>
</evidence>
<feature type="compositionally biased region" description="Acidic residues" evidence="1">
    <location>
        <begin position="826"/>
        <end position="853"/>
    </location>
</feature>
<dbReference type="Proteomes" id="UP001378960">
    <property type="component" value="Unassembled WGS sequence"/>
</dbReference>
<dbReference type="EMBL" id="BTGB01000009">
    <property type="protein sequence ID" value="GMM47955.1"/>
    <property type="molecule type" value="Genomic_DNA"/>
</dbReference>
<proteinExistence type="predicted"/>
<sequence length="913" mass="106609">MQEGGFPYSKYIKYLVKHVLDPTTVGIVFAPSIKGIDCHDDKLNCIESIWRHDFTSESETLDPLLAYKTIFTHNLVILPSILKARYEQAAQINNMASGRYCALTFAQMQELSGLLMKMKDDKRPYITEKFLGYVSLIEKECFFSCDGCDRKITIIIDCLHQVVIMKVTGKHVEECYERNKNVGYRAFQNIAIDNYKKYNKTYKSIQEKYYQNMGIIDDIGPFPDNKIVHSWAHRRNVKSEHIFKGINWGDYNVSLHEFEKALAVDQVVGKLNGRFRLVDMRKDNVISSFSYSESLDFERALIFSSKKCLEALANASWWSSDITLSTLQDCNVKLITVSIEREMIGKKSSVILCAVATFPGRGNTANYTQFFKKLLELIKENHKGPLKVDTVIIDESKAGVISTSRAFSNKVRITHCVKNKIMNMEKNFDMFTTFGVIDAMYAFSRANFLRIFASVVVRCDKRLDELKQKLCMGFFETCHIKMIKRSTNMKGRKVVYTKETIEEAIKFYQNCIYQLNILFISRAGWALYFRISKLKLTKKRKMVIKLNSQEEFDEMNEKYSLFAMKSNKLLFILKTVFEKHGIKVTNTLLNAVDDDNDNVIYNGNEGNLPSICQEISISRDNTDQKNLIEIAKEFQSFARTIEPSEISHNDLKINKIKNENNLINLFDKLEIFFNKQERLLTEKLQSLNPNPIIKDMRYYSKLDYIGKSCFVSEFNNFFECINKKEGVDLAKVFSRSKFAIEKLKPCVECIIPRVLNIPCSHVMFDFYKSNEILSNETINQKNKKVKLMRKIIHVMDRKLMKYRFPEEENEDVIEINDDEYELEINDQSNEDIQDDKNSDDELNYEKDEDEEEVIPGNTYQLKHQEKCDDLESCIKYLFDKQLDSTEMREMFGEIEEVVNKYKYKHKHIHTQYN</sequence>
<protein>
    <submittedName>
        <fullName evidence="2">Uncharacterized protein</fullName>
    </submittedName>
</protein>
<feature type="region of interest" description="Disordered" evidence="1">
    <location>
        <begin position="826"/>
        <end position="855"/>
    </location>
</feature>
<gene>
    <name evidence="2" type="ORF">DAPK24_045530</name>
</gene>
<accession>A0AAV5R9E3</accession>
<reference evidence="2 3" key="1">
    <citation type="journal article" date="2023" name="Elife">
        <title>Identification of key yeast species and microbe-microbe interactions impacting larval growth of Drosophila in the wild.</title>
        <authorList>
            <person name="Mure A."/>
            <person name="Sugiura Y."/>
            <person name="Maeda R."/>
            <person name="Honda K."/>
            <person name="Sakurai N."/>
            <person name="Takahashi Y."/>
            <person name="Watada M."/>
            <person name="Katoh T."/>
            <person name="Gotoh A."/>
            <person name="Gotoh Y."/>
            <person name="Taniguchi I."/>
            <person name="Nakamura K."/>
            <person name="Hayashi T."/>
            <person name="Katayama T."/>
            <person name="Uemura T."/>
            <person name="Hattori Y."/>
        </authorList>
    </citation>
    <scope>NUCLEOTIDE SEQUENCE [LARGE SCALE GENOMIC DNA]</scope>
    <source>
        <strain evidence="2 3">PK-24</strain>
    </source>
</reference>
<evidence type="ECO:0000256" key="1">
    <source>
        <dbReference type="SAM" id="MobiDB-lite"/>
    </source>
</evidence>